<feature type="compositionally biased region" description="Acidic residues" evidence="2">
    <location>
        <begin position="105"/>
        <end position="120"/>
    </location>
</feature>
<dbReference type="GO" id="GO:0061630">
    <property type="term" value="F:ubiquitin protein ligase activity"/>
    <property type="evidence" value="ECO:0007669"/>
    <property type="project" value="UniProtKB-EC"/>
</dbReference>
<keyword evidence="1" id="KW-0233">DNA recombination</keyword>
<dbReference type="Gene3D" id="3.90.1150.220">
    <property type="match status" value="1"/>
</dbReference>
<accession>A0AAD3DC13</accession>
<feature type="region of interest" description="Disordered" evidence="2">
    <location>
        <begin position="105"/>
        <end position="134"/>
    </location>
</feature>
<keyword evidence="1" id="KW-0479">Metal-binding</keyword>
<keyword evidence="1" id="KW-0227">DNA damage</keyword>
<keyword evidence="1" id="KW-0234">DNA repair</keyword>
<dbReference type="Proteomes" id="UP001054902">
    <property type="component" value="Unassembled WGS sequence"/>
</dbReference>
<keyword evidence="1" id="KW-0539">Nucleus</keyword>
<evidence type="ECO:0000256" key="1">
    <source>
        <dbReference type="RuleBase" id="RU368018"/>
    </source>
</evidence>
<comment type="subunit">
    <text evidence="1">Component of the Smc5-Smc6 complex.</text>
</comment>
<dbReference type="AlphaFoldDB" id="A0AAD3DC13"/>
<gene>
    <name evidence="3" type="ORF">CTEN210_16992</name>
</gene>
<sequence>MDNIRPLSVPQQRFLQRLFALHVVTTNNLKKIWQEIKDSSGDEVLGPNLEETLATINRSLKPAFGLEIRSVVVDVEVEDDENDEGGTKTVRTPFVSIVNLHGDDLVESGNEDEESDDEGESSNRRRKRNRGCNASMSRMDMINMRTELKGIHAGKLTISQVELLLNQCVEEGWFVPAEGSESDQAKKKSSRKKRASFGGSALQLGPRSYLEFADFLQKAGLDKEMLPQFIVY</sequence>
<dbReference type="EC" id="2.3.2.27" evidence="1"/>
<dbReference type="EMBL" id="BLLK01000069">
    <property type="protein sequence ID" value="GFH60516.1"/>
    <property type="molecule type" value="Genomic_DNA"/>
</dbReference>
<dbReference type="Pfam" id="PF07574">
    <property type="entry name" value="SMC_Nse1"/>
    <property type="match status" value="1"/>
</dbReference>
<organism evidence="3 4">
    <name type="scientific">Chaetoceros tenuissimus</name>
    <dbReference type="NCBI Taxonomy" id="426638"/>
    <lineage>
        <taxon>Eukaryota</taxon>
        <taxon>Sar</taxon>
        <taxon>Stramenopiles</taxon>
        <taxon>Ochrophyta</taxon>
        <taxon>Bacillariophyta</taxon>
        <taxon>Coscinodiscophyceae</taxon>
        <taxon>Chaetocerotophycidae</taxon>
        <taxon>Chaetocerotales</taxon>
        <taxon>Chaetocerotaceae</taxon>
        <taxon>Chaetoceros</taxon>
    </lineage>
</organism>
<keyword evidence="1" id="KW-0833">Ubl conjugation pathway</keyword>
<keyword evidence="1" id="KW-0808">Transferase</keyword>
<dbReference type="GO" id="GO:0008270">
    <property type="term" value="F:zinc ion binding"/>
    <property type="evidence" value="ECO:0007669"/>
    <property type="project" value="UniProtKB-KW"/>
</dbReference>
<keyword evidence="4" id="KW-1185">Reference proteome</keyword>
<reference evidence="3 4" key="1">
    <citation type="journal article" date="2021" name="Sci. Rep.">
        <title>The genome of the diatom Chaetoceros tenuissimus carries an ancient integrated fragment of an extant virus.</title>
        <authorList>
            <person name="Hongo Y."/>
            <person name="Kimura K."/>
            <person name="Takaki Y."/>
            <person name="Yoshida Y."/>
            <person name="Baba S."/>
            <person name="Kobayashi G."/>
            <person name="Nagasaki K."/>
            <person name="Hano T."/>
            <person name="Tomaru Y."/>
        </authorList>
    </citation>
    <scope>NUCLEOTIDE SEQUENCE [LARGE SCALE GENOMIC DNA]</scope>
    <source>
        <strain evidence="3 4">NIES-3715</strain>
    </source>
</reference>
<protein>
    <recommendedName>
        <fullName evidence="1">Non-structural maintenance of chromosomes element 1 homolog</fullName>
        <ecNumber evidence="1">2.3.2.27</ecNumber>
    </recommendedName>
</protein>
<dbReference type="GO" id="GO:0030915">
    <property type="term" value="C:Smc5-Smc6 complex"/>
    <property type="evidence" value="ECO:0007669"/>
    <property type="project" value="UniProtKB-UniRule"/>
</dbReference>
<comment type="catalytic activity">
    <reaction evidence="1">
        <text>S-ubiquitinyl-[E2 ubiquitin-conjugating enzyme]-L-cysteine + [acceptor protein]-L-lysine = [E2 ubiquitin-conjugating enzyme]-L-cysteine + N(6)-ubiquitinyl-[acceptor protein]-L-lysine.</text>
        <dbReference type="EC" id="2.3.2.27"/>
    </reaction>
</comment>
<keyword evidence="1" id="KW-0862">Zinc</keyword>
<evidence type="ECO:0000256" key="2">
    <source>
        <dbReference type="SAM" id="MobiDB-lite"/>
    </source>
</evidence>
<name>A0AAD3DC13_9STRA</name>
<dbReference type="GO" id="GO:0005634">
    <property type="term" value="C:nucleus"/>
    <property type="evidence" value="ECO:0007669"/>
    <property type="project" value="UniProtKB-SubCell"/>
</dbReference>
<evidence type="ECO:0000313" key="4">
    <source>
        <dbReference type="Proteomes" id="UP001054902"/>
    </source>
</evidence>
<comment type="similarity">
    <text evidence="1">Belongs to the NSE1 family.</text>
</comment>
<comment type="subcellular location">
    <subcellularLocation>
        <location evidence="1">Nucleus</location>
    </subcellularLocation>
</comment>
<evidence type="ECO:0000313" key="3">
    <source>
        <dbReference type="EMBL" id="GFH60516.1"/>
    </source>
</evidence>
<keyword evidence="1" id="KW-0863">Zinc-finger</keyword>
<dbReference type="GO" id="GO:0006281">
    <property type="term" value="P:DNA repair"/>
    <property type="evidence" value="ECO:0007669"/>
    <property type="project" value="UniProtKB-UniRule"/>
</dbReference>
<comment type="caution">
    <text evidence="3">The sequence shown here is derived from an EMBL/GenBank/DDBJ whole genome shotgun (WGS) entry which is preliminary data.</text>
</comment>
<dbReference type="GO" id="GO:0006310">
    <property type="term" value="P:DNA recombination"/>
    <property type="evidence" value="ECO:0007669"/>
    <property type="project" value="UniProtKB-KW"/>
</dbReference>
<dbReference type="InterPro" id="IPR011513">
    <property type="entry name" value="Nse1"/>
</dbReference>
<proteinExistence type="inferred from homology"/>